<dbReference type="InterPro" id="IPR025979">
    <property type="entry name" value="ChrR-like_cupin_dom"/>
</dbReference>
<dbReference type="AlphaFoldDB" id="A0A6A6HI69"/>
<dbReference type="Proteomes" id="UP000800092">
    <property type="component" value="Unassembled WGS sequence"/>
</dbReference>
<dbReference type="Gene3D" id="2.60.120.10">
    <property type="entry name" value="Jelly Rolls"/>
    <property type="match status" value="1"/>
</dbReference>
<name>A0A6A6HI69_VIRVR</name>
<dbReference type="InterPro" id="IPR014710">
    <property type="entry name" value="RmlC-like_jellyroll"/>
</dbReference>
<proteinExistence type="predicted"/>
<dbReference type="SUPFAM" id="SSF51182">
    <property type="entry name" value="RmlC-like cupins"/>
    <property type="match status" value="1"/>
</dbReference>
<accession>A0A6A6HI69</accession>
<reference evidence="2" key="1">
    <citation type="journal article" date="2020" name="Stud. Mycol.">
        <title>101 Dothideomycetes genomes: a test case for predicting lifestyles and emergence of pathogens.</title>
        <authorList>
            <person name="Haridas S."/>
            <person name="Albert R."/>
            <person name="Binder M."/>
            <person name="Bloem J."/>
            <person name="Labutti K."/>
            <person name="Salamov A."/>
            <person name="Andreopoulos B."/>
            <person name="Baker S."/>
            <person name="Barry K."/>
            <person name="Bills G."/>
            <person name="Bluhm B."/>
            <person name="Cannon C."/>
            <person name="Castanera R."/>
            <person name="Culley D."/>
            <person name="Daum C."/>
            <person name="Ezra D."/>
            <person name="Gonzalez J."/>
            <person name="Henrissat B."/>
            <person name="Kuo A."/>
            <person name="Liang C."/>
            <person name="Lipzen A."/>
            <person name="Lutzoni F."/>
            <person name="Magnuson J."/>
            <person name="Mondo S."/>
            <person name="Nolan M."/>
            <person name="Ohm R."/>
            <person name="Pangilinan J."/>
            <person name="Park H.-J."/>
            <person name="Ramirez L."/>
            <person name="Alfaro M."/>
            <person name="Sun H."/>
            <person name="Tritt A."/>
            <person name="Yoshinaga Y."/>
            <person name="Zwiers L.-H."/>
            <person name="Turgeon B."/>
            <person name="Goodwin S."/>
            <person name="Spatafora J."/>
            <person name="Crous P."/>
            <person name="Grigoriev I."/>
        </authorList>
    </citation>
    <scope>NUCLEOTIDE SEQUENCE</scope>
    <source>
        <strain evidence="2">Tuck. ex Michener</strain>
    </source>
</reference>
<dbReference type="InterPro" id="IPR011051">
    <property type="entry name" value="RmlC_Cupin_sf"/>
</dbReference>
<organism evidence="2 3">
    <name type="scientific">Viridothelium virens</name>
    <name type="common">Speckled blister lichen</name>
    <name type="synonym">Trypethelium virens</name>
    <dbReference type="NCBI Taxonomy" id="1048519"/>
    <lineage>
        <taxon>Eukaryota</taxon>
        <taxon>Fungi</taxon>
        <taxon>Dikarya</taxon>
        <taxon>Ascomycota</taxon>
        <taxon>Pezizomycotina</taxon>
        <taxon>Dothideomycetes</taxon>
        <taxon>Dothideomycetes incertae sedis</taxon>
        <taxon>Trypetheliales</taxon>
        <taxon>Trypetheliaceae</taxon>
        <taxon>Viridothelium</taxon>
    </lineage>
</organism>
<evidence type="ECO:0000313" key="3">
    <source>
        <dbReference type="Proteomes" id="UP000800092"/>
    </source>
</evidence>
<dbReference type="OrthoDB" id="9970537at2759"/>
<evidence type="ECO:0000313" key="2">
    <source>
        <dbReference type="EMBL" id="KAF2237661.1"/>
    </source>
</evidence>
<keyword evidence="3" id="KW-1185">Reference proteome</keyword>
<evidence type="ECO:0000259" key="1">
    <source>
        <dbReference type="Pfam" id="PF12973"/>
    </source>
</evidence>
<feature type="domain" description="ChrR-like cupin" evidence="1">
    <location>
        <begin position="12"/>
        <end position="115"/>
    </location>
</feature>
<protein>
    <recommendedName>
        <fullName evidence="1">ChrR-like cupin domain-containing protein</fullName>
    </recommendedName>
</protein>
<dbReference type="Pfam" id="PF12973">
    <property type="entry name" value="Cupin_7"/>
    <property type="match status" value="1"/>
</dbReference>
<sequence length="123" mass="13671">MQQYEFHTPLPTSTRPWQSLEPGIDELILNHDPTTGRRTTLQRWQPGARNAATSLHDYFEEVILLEGDLRVVPGKGTAEGQPGETEVWGKGAYAFRRPGMVHGPFASEAGCLMFISCTWGEKG</sequence>
<gene>
    <name evidence="2" type="ORF">EV356DRAFT_382563</name>
</gene>
<dbReference type="EMBL" id="ML991779">
    <property type="protein sequence ID" value="KAF2237661.1"/>
    <property type="molecule type" value="Genomic_DNA"/>
</dbReference>